<feature type="chain" id="PRO_5009174693" description="Lipoprotein" evidence="1">
    <location>
        <begin position="21"/>
        <end position="233"/>
    </location>
</feature>
<evidence type="ECO:0008006" key="4">
    <source>
        <dbReference type="Google" id="ProtNLM"/>
    </source>
</evidence>
<dbReference type="AlphaFoldDB" id="A0A1E5E3T5"/>
<dbReference type="PROSITE" id="PS51257">
    <property type="entry name" value="PROKAR_LIPOPROTEIN"/>
    <property type="match status" value="1"/>
</dbReference>
<dbReference type="EMBL" id="AJYK02000043">
    <property type="protein sequence ID" value="OEF26993.1"/>
    <property type="molecule type" value="Genomic_DNA"/>
</dbReference>
<evidence type="ECO:0000313" key="3">
    <source>
        <dbReference type="Proteomes" id="UP000094070"/>
    </source>
</evidence>
<evidence type="ECO:0000256" key="1">
    <source>
        <dbReference type="SAM" id="SignalP"/>
    </source>
</evidence>
<evidence type="ECO:0000313" key="2">
    <source>
        <dbReference type="EMBL" id="OEF26993.1"/>
    </source>
</evidence>
<protein>
    <recommendedName>
        <fullName evidence="4">Lipoprotein</fullName>
    </recommendedName>
</protein>
<proteinExistence type="predicted"/>
<dbReference type="Proteomes" id="UP000094070">
    <property type="component" value="Unassembled WGS sequence"/>
</dbReference>
<gene>
    <name evidence="2" type="ORF">A1QC_01095</name>
</gene>
<organism evidence="2 3">
    <name type="scientific">Vibrio rumoiensis 1S-45</name>
    <dbReference type="NCBI Taxonomy" id="1188252"/>
    <lineage>
        <taxon>Bacteria</taxon>
        <taxon>Pseudomonadati</taxon>
        <taxon>Pseudomonadota</taxon>
        <taxon>Gammaproteobacteria</taxon>
        <taxon>Vibrionales</taxon>
        <taxon>Vibrionaceae</taxon>
        <taxon>Vibrio</taxon>
    </lineage>
</organism>
<sequence>MMKKFLSIAAVTFLTGCANQAPLPLLSPALSIKDDTLIYDGMITGDGVLEALRMIRNNHIEITKLQVTSPGGMIESGIEFGYFIKEKNLDLIITKLCFSACANYLLPAAHSVKIEKDTLLGWHGGARQSDHLWKQSVPEAQWKGYYPYLERLREKEFQFFQYIDVAPNIVTYGQTKLNTCQKAKQTMGWYYTLDDMKAMRLPPIEIEGGVLLESLMYQDDKITSCQMPAIFTK</sequence>
<comment type="caution">
    <text evidence="2">The sequence shown here is derived from an EMBL/GenBank/DDBJ whole genome shotgun (WGS) entry which is preliminary data.</text>
</comment>
<feature type="signal peptide" evidence="1">
    <location>
        <begin position="1"/>
        <end position="20"/>
    </location>
</feature>
<dbReference type="eggNOG" id="COG3904">
    <property type="taxonomic scope" value="Bacteria"/>
</dbReference>
<keyword evidence="3" id="KW-1185">Reference proteome</keyword>
<dbReference type="STRING" id="1188252.A1QC_01095"/>
<reference evidence="2 3" key="1">
    <citation type="journal article" date="2012" name="Science">
        <title>Ecological populations of bacteria act as socially cohesive units of antibiotic production and resistance.</title>
        <authorList>
            <person name="Cordero O.X."/>
            <person name="Wildschutte H."/>
            <person name="Kirkup B."/>
            <person name="Proehl S."/>
            <person name="Ngo L."/>
            <person name="Hussain F."/>
            <person name="Le Roux F."/>
            <person name="Mincer T."/>
            <person name="Polz M.F."/>
        </authorList>
    </citation>
    <scope>NUCLEOTIDE SEQUENCE [LARGE SCALE GENOMIC DNA]</scope>
    <source>
        <strain evidence="2 3">1S-45</strain>
    </source>
</reference>
<name>A0A1E5E3T5_9VIBR</name>
<keyword evidence="1" id="KW-0732">Signal</keyword>
<accession>A0A1E5E3T5</accession>